<gene>
    <name evidence="2" type="ORF">Dbus_chr2Rg675</name>
</gene>
<keyword evidence="3" id="KW-1185">Reference proteome</keyword>
<sequence length="27" mass="2879">MCLDARIVSSFGASVIIHFIIAACHFG</sequence>
<keyword evidence="1" id="KW-0472">Membrane</keyword>
<dbReference type="EMBL" id="CP012524">
    <property type="protein sequence ID" value="ALC41096.1"/>
    <property type="molecule type" value="Genomic_DNA"/>
</dbReference>
<evidence type="ECO:0000313" key="3">
    <source>
        <dbReference type="Proteomes" id="UP000494163"/>
    </source>
</evidence>
<organism evidence="2 3">
    <name type="scientific">Drosophila busckii</name>
    <name type="common">Fruit fly</name>
    <dbReference type="NCBI Taxonomy" id="30019"/>
    <lineage>
        <taxon>Eukaryota</taxon>
        <taxon>Metazoa</taxon>
        <taxon>Ecdysozoa</taxon>
        <taxon>Arthropoda</taxon>
        <taxon>Hexapoda</taxon>
        <taxon>Insecta</taxon>
        <taxon>Pterygota</taxon>
        <taxon>Neoptera</taxon>
        <taxon>Endopterygota</taxon>
        <taxon>Diptera</taxon>
        <taxon>Brachycera</taxon>
        <taxon>Muscomorpha</taxon>
        <taxon>Ephydroidea</taxon>
        <taxon>Drosophilidae</taxon>
        <taxon>Drosophila</taxon>
    </lineage>
</organism>
<accession>A0A0M4E8L9</accession>
<proteinExistence type="predicted"/>
<dbReference type="PROSITE" id="PS51257">
    <property type="entry name" value="PROKAR_LIPOPROTEIN"/>
    <property type="match status" value="1"/>
</dbReference>
<protein>
    <submittedName>
        <fullName evidence="2">Roc2</fullName>
    </submittedName>
</protein>
<evidence type="ECO:0000256" key="1">
    <source>
        <dbReference type="SAM" id="Phobius"/>
    </source>
</evidence>
<dbReference type="AlphaFoldDB" id="A0A0M4E8L9"/>
<keyword evidence="1" id="KW-1133">Transmembrane helix</keyword>
<dbReference type="Proteomes" id="UP000494163">
    <property type="component" value="Chromosome 2R"/>
</dbReference>
<keyword evidence="1" id="KW-0812">Transmembrane</keyword>
<name>A0A0M4E8L9_DROBS</name>
<feature type="transmembrane region" description="Helical" evidence="1">
    <location>
        <begin position="6"/>
        <end position="26"/>
    </location>
</feature>
<evidence type="ECO:0000313" key="2">
    <source>
        <dbReference type="EMBL" id="ALC41096.1"/>
    </source>
</evidence>
<reference evidence="2 3" key="1">
    <citation type="submission" date="2015-08" db="EMBL/GenBank/DDBJ databases">
        <title>Ancestral chromatin configuration constrains chromatin evolution on differentiating sex chromosomes in Drosophila.</title>
        <authorList>
            <person name="Zhou Q."/>
            <person name="Bachtrog D."/>
        </authorList>
    </citation>
    <scope>NUCLEOTIDE SEQUENCE [LARGE SCALE GENOMIC DNA]</scope>
    <source>
        <tissue evidence="2">Whole larvae</tissue>
    </source>
</reference>